<dbReference type="PANTHER" id="PTHR36838:SF1">
    <property type="entry name" value="SLR1864 PROTEIN"/>
    <property type="match status" value="1"/>
</dbReference>
<dbReference type="GO" id="GO:0016020">
    <property type="term" value="C:membrane"/>
    <property type="evidence" value="ECO:0007669"/>
    <property type="project" value="UniProtKB-SubCell"/>
</dbReference>
<evidence type="ECO:0000313" key="8">
    <source>
        <dbReference type="EMBL" id="MVO10432.1"/>
    </source>
</evidence>
<feature type="transmembrane region" description="Helical" evidence="7">
    <location>
        <begin position="46"/>
        <end position="76"/>
    </location>
</feature>
<evidence type="ECO:0000256" key="2">
    <source>
        <dbReference type="ARBA" id="ARBA00022448"/>
    </source>
</evidence>
<name>A0A6I4IU72_9FLAO</name>
<keyword evidence="4 7" id="KW-0812">Transmembrane</keyword>
<accession>A0A6I4IU72</accession>
<evidence type="ECO:0000256" key="7">
    <source>
        <dbReference type="SAM" id="Phobius"/>
    </source>
</evidence>
<evidence type="ECO:0000256" key="3">
    <source>
        <dbReference type="ARBA" id="ARBA00022475"/>
    </source>
</evidence>
<dbReference type="OrthoDB" id="9786183at2"/>
<feature type="transmembrane region" description="Helical" evidence="7">
    <location>
        <begin position="88"/>
        <end position="109"/>
    </location>
</feature>
<evidence type="ECO:0000256" key="5">
    <source>
        <dbReference type="ARBA" id="ARBA00022989"/>
    </source>
</evidence>
<keyword evidence="9" id="KW-1185">Reference proteome</keyword>
<keyword evidence="6 7" id="KW-0472">Membrane</keyword>
<evidence type="ECO:0000256" key="4">
    <source>
        <dbReference type="ARBA" id="ARBA00022692"/>
    </source>
</evidence>
<sequence length="303" mass="33561">MDNILLLFVCLFIGVAFQFVKAFPKNMHLSLNQFVIYVSLPALGLYYIPKIQISIALLYPLGIAWFGFILSFVFFYSLGKYFGWSKKLTGFLIVTAGLGNTSFVGFPVIEALYGTEGLKTAIIVDQPGSFVVMATLGIITATLFSREALSTKTMVLKIALFPPFIAFSVALLMNCIQIDFPVVLQSVFQRIGSTVTPIALVAVGLQLKIERNSKHWKFLWLGLGFKLLLTPLFFYILYKKIAHASGIVIDVSIMEAAMAPMITGVILASSYGLKPKLGSMMIGIGIPLSFITLALWYWILKFF</sequence>
<dbReference type="InterPro" id="IPR004776">
    <property type="entry name" value="Mem_transp_PIN-like"/>
</dbReference>
<protein>
    <submittedName>
        <fullName evidence="8">AEC family transporter</fullName>
    </submittedName>
</protein>
<feature type="transmembrane region" description="Helical" evidence="7">
    <location>
        <begin position="280"/>
        <end position="299"/>
    </location>
</feature>
<dbReference type="GO" id="GO:0055085">
    <property type="term" value="P:transmembrane transport"/>
    <property type="evidence" value="ECO:0007669"/>
    <property type="project" value="InterPro"/>
</dbReference>
<feature type="transmembrane region" description="Helical" evidence="7">
    <location>
        <begin position="129"/>
        <end position="146"/>
    </location>
</feature>
<evidence type="ECO:0000256" key="6">
    <source>
        <dbReference type="ARBA" id="ARBA00023136"/>
    </source>
</evidence>
<dbReference type="Pfam" id="PF03547">
    <property type="entry name" value="Mem_trans"/>
    <property type="match status" value="1"/>
</dbReference>
<proteinExistence type="predicted"/>
<reference evidence="9" key="1">
    <citation type="submission" date="2019-05" db="EMBL/GenBank/DDBJ databases">
        <title>Flavobacterium profundi sp. nov., isolated from a deep-sea seamount.</title>
        <authorList>
            <person name="Zhang D.-C."/>
        </authorList>
    </citation>
    <scope>NUCLEOTIDE SEQUENCE [LARGE SCALE GENOMIC DNA]</scope>
    <source>
        <strain evidence="9">TP390</strain>
    </source>
</reference>
<feature type="transmembrane region" description="Helical" evidence="7">
    <location>
        <begin position="244"/>
        <end position="268"/>
    </location>
</feature>
<dbReference type="EMBL" id="WQLW01000012">
    <property type="protein sequence ID" value="MVO10432.1"/>
    <property type="molecule type" value="Genomic_DNA"/>
</dbReference>
<feature type="transmembrane region" description="Helical" evidence="7">
    <location>
        <begin position="158"/>
        <end position="180"/>
    </location>
</feature>
<keyword evidence="3" id="KW-1003">Cell membrane</keyword>
<feature type="transmembrane region" description="Helical" evidence="7">
    <location>
        <begin position="218"/>
        <end position="238"/>
    </location>
</feature>
<dbReference type="PANTHER" id="PTHR36838">
    <property type="entry name" value="AUXIN EFFLUX CARRIER FAMILY PROTEIN"/>
    <property type="match status" value="1"/>
</dbReference>
<organism evidence="8 9">
    <name type="scientific">Flavobacterium profundi</name>
    <dbReference type="NCBI Taxonomy" id="1774945"/>
    <lineage>
        <taxon>Bacteria</taxon>
        <taxon>Pseudomonadati</taxon>
        <taxon>Bacteroidota</taxon>
        <taxon>Flavobacteriia</taxon>
        <taxon>Flavobacteriales</taxon>
        <taxon>Flavobacteriaceae</taxon>
        <taxon>Flavobacterium</taxon>
    </lineage>
</organism>
<dbReference type="Proteomes" id="UP000431264">
    <property type="component" value="Unassembled WGS sequence"/>
</dbReference>
<evidence type="ECO:0000313" key="9">
    <source>
        <dbReference type="Proteomes" id="UP000431264"/>
    </source>
</evidence>
<keyword evidence="2" id="KW-0813">Transport</keyword>
<dbReference type="RefSeq" id="WP_140998858.1">
    <property type="nucleotide sequence ID" value="NZ_VDCZ01000012.1"/>
</dbReference>
<keyword evidence="5 7" id="KW-1133">Transmembrane helix</keyword>
<comment type="subcellular location">
    <subcellularLocation>
        <location evidence="1">Membrane</location>
        <topology evidence="1">Multi-pass membrane protein</topology>
    </subcellularLocation>
</comment>
<gene>
    <name evidence="8" type="ORF">GOQ30_14755</name>
</gene>
<comment type="caution">
    <text evidence="8">The sequence shown here is derived from an EMBL/GenBank/DDBJ whole genome shotgun (WGS) entry which is preliminary data.</text>
</comment>
<dbReference type="AlphaFoldDB" id="A0A6I4IU72"/>
<evidence type="ECO:0000256" key="1">
    <source>
        <dbReference type="ARBA" id="ARBA00004141"/>
    </source>
</evidence>